<dbReference type="EMBL" id="FNEK01000068">
    <property type="protein sequence ID" value="SDL11641.1"/>
    <property type="molecule type" value="Genomic_DNA"/>
</dbReference>
<reference evidence="3 4" key="1">
    <citation type="submission" date="2016-10" db="EMBL/GenBank/DDBJ databases">
        <authorList>
            <person name="de Groot N.N."/>
        </authorList>
    </citation>
    <scope>NUCLEOTIDE SEQUENCE [LARGE SCALE GENOMIC DNA]</scope>
    <source>
        <strain evidence="3 4">DSM 25294</strain>
    </source>
</reference>
<dbReference type="GO" id="GO:0003677">
    <property type="term" value="F:DNA binding"/>
    <property type="evidence" value="ECO:0007669"/>
    <property type="project" value="InterPro"/>
</dbReference>
<gene>
    <name evidence="3" type="ORF">SAMN04488026_106817</name>
</gene>
<dbReference type="AlphaFoldDB" id="A0A1G9HF39"/>
<protein>
    <submittedName>
        <fullName evidence="3">Transposase IS116/IS110/IS902 family protein</fullName>
    </submittedName>
</protein>
<dbReference type="Pfam" id="PF02371">
    <property type="entry name" value="Transposase_20"/>
    <property type="match status" value="1"/>
</dbReference>
<feature type="region of interest" description="Disordered" evidence="1">
    <location>
        <begin position="69"/>
        <end position="100"/>
    </location>
</feature>
<dbReference type="OrthoDB" id="8261795at2"/>
<dbReference type="GO" id="GO:0004803">
    <property type="term" value="F:transposase activity"/>
    <property type="evidence" value="ECO:0007669"/>
    <property type="project" value="InterPro"/>
</dbReference>
<evidence type="ECO:0000313" key="4">
    <source>
        <dbReference type="Proteomes" id="UP000199382"/>
    </source>
</evidence>
<dbReference type="Proteomes" id="UP000199382">
    <property type="component" value="Unassembled WGS sequence"/>
</dbReference>
<dbReference type="GO" id="GO:0006313">
    <property type="term" value="P:DNA transposition"/>
    <property type="evidence" value="ECO:0007669"/>
    <property type="project" value="InterPro"/>
</dbReference>
<dbReference type="STRING" id="571298.SAMN04488026_106817"/>
<evidence type="ECO:0000313" key="3">
    <source>
        <dbReference type="EMBL" id="SDL11641.1"/>
    </source>
</evidence>
<dbReference type="InterPro" id="IPR003346">
    <property type="entry name" value="Transposase_20"/>
</dbReference>
<feature type="domain" description="Transposase IS116/IS110/IS902 C-terminal" evidence="2">
    <location>
        <begin position="104"/>
        <end position="152"/>
    </location>
</feature>
<keyword evidence="4" id="KW-1185">Reference proteome</keyword>
<name>A0A1G9HF39_9RHOB</name>
<evidence type="ECO:0000259" key="2">
    <source>
        <dbReference type="Pfam" id="PF02371"/>
    </source>
</evidence>
<sequence>MAEQPGGEFAPAIPTTREGDATLPADAKFANVRIRPRYYLQPFQFGAQPLLQSRLQEEPHRCSRRVASTLSGIRGSHSALGETGSNPSDGPDGVDGRGHHRRHITATAPPASVPDPSVLKSGQPFAARLGLVTRQDSSSGKERLGRVSKIGNGDHLVLEPGQNEKEAPSEGIRLRGQGGIHLTSEGGRKQCNSIIT</sequence>
<accession>A0A1G9HF39</accession>
<evidence type="ECO:0000256" key="1">
    <source>
        <dbReference type="SAM" id="MobiDB-lite"/>
    </source>
</evidence>
<organism evidence="3 4">
    <name type="scientific">Aliiruegeria lutimaris</name>
    <dbReference type="NCBI Taxonomy" id="571298"/>
    <lineage>
        <taxon>Bacteria</taxon>
        <taxon>Pseudomonadati</taxon>
        <taxon>Pseudomonadota</taxon>
        <taxon>Alphaproteobacteria</taxon>
        <taxon>Rhodobacterales</taxon>
        <taxon>Roseobacteraceae</taxon>
        <taxon>Aliiruegeria</taxon>
    </lineage>
</organism>
<feature type="region of interest" description="Disordered" evidence="1">
    <location>
        <begin position="1"/>
        <end position="24"/>
    </location>
</feature>
<proteinExistence type="predicted"/>